<dbReference type="GO" id="GO:0004842">
    <property type="term" value="F:ubiquitin-protein transferase activity"/>
    <property type="evidence" value="ECO:0007669"/>
    <property type="project" value="TreeGrafter"/>
</dbReference>
<dbReference type="InterPro" id="IPR036770">
    <property type="entry name" value="Ankyrin_rpt-contain_sf"/>
</dbReference>
<protein>
    <submittedName>
        <fullName evidence="3">Uncharacterized protein</fullName>
    </submittedName>
</protein>
<dbReference type="Pfam" id="PF12796">
    <property type="entry name" value="Ank_2"/>
    <property type="match status" value="2"/>
</dbReference>
<dbReference type="SMART" id="SM00248">
    <property type="entry name" value="ANK"/>
    <property type="match status" value="5"/>
</dbReference>
<evidence type="ECO:0000313" key="3">
    <source>
        <dbReference type="EMBL" id="AYV79654.1"/>
    </source>
</evidence>
<accession>A0A3G4ZZC6</accession>
<evidence type="ECO:0000256" key="1">
    <source>
        <dbReference type="ARBA" id="ARBA00022737"/>
    </source>
</evidence>
<dbReference type="PROSITE" id="PS50088">
    <property type="entry name" value="ANK_REPEAT"/>
    <property type="match status" value="1"/>
</dbReference>
<evidence type="ECO:0000256" key="2">
    <source>
        <dbReference type="ARBA" id="ARBA00023043"/>
    </source>
</evidence>
<dbReference type="InterPro" id="IPR002110">
    <property type="entry name" value="Ankyrin_rpt"/>
</dbReference>
<keyword evidence="2" id="KW-0040">ANK repeat</keyword>
<dbReference type="Gene3D" id="1.25.40.20">
    <property type="entry name" value="Ankyrin repeat-containing domain"/>
    <property type="match status" value="2"/>
</dbReference>
<keyword evidence="1" id="KW-0677">Repeat</keyword>
<dbReference type="PANTHER" id="PTHR24171:SF8">
    <property type="entry name" value="BRCA1-ASSOCIATED RING DOMAIN PROTEIN 1"/>
    <property type="match status" value="1"/>
</dbReference>
<reference evidence="3" key="1">
    <citation type="submission" date="2018-10" db="EMBL/GenBank/DDBJ databases">
        <title>Hidden diversity of soil giant viruses.</title>
        <authorList>
            <person name="Schulz F."/>
            <person name="Alteio L."/>
            <person name="Goudeau D."/>
            <person name="Ryan E.M."/>
            <person name="Malmstrom R.R."/>
            <person name="Blanchard J."/>
            <person name="Woyke T."/>
        </authorList>
    </citation>
    <scope>NUCLEOTIDE SEQUENCE</scope>
    <source>
        <strain evidence="3">FNV1</strain>
    </source>
</reference>
<dbReference type="EMBL" id="MK072164">
    <property type="protein sequence ID" value="AYV79654.1"/>
    <property type="molecule type" value="Genomic_DNA"/>
</dbReference>
<gene>
    <name evidence="3" type="ORF">Faunusvirus33_8</name>
</gene>
<name>A0A3G4ZZC6_9VIRU</name>
<dbReference type="GO" id="GO:0085020">
    <property type="term" value="P:protein K6-linked ubiquitination"/>
    <property type="evidence" value="ECO:0007669"/>
    <property type="project" value="TreeGrafter"/>
</dbReference>
<dbReference type="SUPFAM" id="SSF48403">
    <property type="entry name" value="Ankyrin repeat"/>
    <property type="match status" value="1"/>
</dbReference>
<organism evidence="3">
    <name type="scientific">Faunusvirus sp</name>
    <dbReference type="NCBI Taxonomy" id="2487766"/>
    <lineage>
        <taxon>Viruses</taxon>
        <taxon>Varidnaviria</taxon>
        <taxon>Bamfordvirae</taxon>
        <taxon>Nucleocytoviricota</taxon>
        <taxon>Megaviricetes</taxon>
        <taxon>Imitervirales</taxon>
        <taxon>Mimiviridae</taxon>
    </lineage>
</organism>
<proteinExistence type="predicted"/>
<dbReference type="PANTHER" id="PTHR24171">
    <property type="entry name" value="ANKYRIN REPEAT DOMAIN-CONTAINING PROTEIN 39-RELATED"/>
    <property type="match status" value="1"/>
</dbReference>
<sequence length="298" mass="33461">MSLAEQHVHEFATNARICDELGCIKMIHAYDDFYNIQVDISYGTYISSLQHSSPLMIACNNCMVNVVKALVDKKVNLNLQNKFGETALYIACDLLINTSQMKIQLENIIKCLIDAGADVNICNNSKYTPLMRLAIRNNIPLVLKILEHKGDVNLQNRHGNTAIAIAIYNRHEDIAIMMIKSKCDIELVNETKNTPIMLAFEYGMTKLAAQLIDSGCVLNGLQLTKINADSIDDYVIHKLIDRDFDVSAISTIPRFNTYIHNRYKTAIVDTINDTTSIIGTSFKTTYAIQLVDVICSYI</sequence>